<protein>
    <recommendedName>
        <fullName evidence="5">Smr domain-containing protein</fullName>
    </recommendedName>
</protein>
<evidence type="ECO:0000256" key="2">
    <source>
        <dbReference type="ARBA" id="ARBA00022737"/>
    </source>
</evidence>
<evidence type="ECO:0000256" key="4">
    <source>
        <dbReference type="SAM" id="MobiDB-lite"/>
    </source>
</evidence>
<dbReference type="Pfam" id="PF01535">
    <property type="entry name" value="PPR"/>
    <property type="match status" value="1"/>
</dbReference>
<dbReference type="PROSITE" id="PS50828">
    <property type="entry name" value="SMR"/>
    <property type="match status" value="1"/>
</dbReference>
<keyword evidence="2" id="KW-0677">Repeat</keyword>
<dbReference type="NCBIfam" id="TIGR00756">
    <property type="entry name" value="PPR"/>
    <property type="match status" value="9"/>
</dbReference>
<dbReference type="InterPro" id="IPR002625">
    <property type="entry name" value="Smr_dom"/>
</dbReference>
<evidence type="ECO:0000256" key="3">
    <source>
        <dbReference type="PROSITE-ProRule" id="PRU00708"/>
    </source>
</evidence>
<dbReference type="EMBL" id="CM018049">
    <property type="protein sequence ID" value="KAA8519209.1"/>
    <property type="molecule type" value="Genomic_DNA"/>
</dbReference>
<dbReference type="FunFam" id="1.25.40.10:FF:000423">
    <property type="entry name" value="Pentatricopeptide repeat-containing protein, chloroplastic"/>
    <property type="match status" value="1"/>
</dbReference>
<feature type="repeat" description="PPR" evidence="3">
    <location>
        <begin position="292"/>
        <end position="326"/>
    </location>
</feature>
<comment type="similarity">
    <text evidence="1">Belongs to the PPR family. P subfamily.</text>
</comment>
<dbReference type="SUPFAM" id="SSF81901">
    <property type="entry name" value="HCP-like"/>
    <property type="match status" value="1"/>
</dbReference>
<organism evidence="6 7">
    <name type="scientific">Nyssa sinensis</name>
    <dbReference type="NCBI Taxonomy" id="561372"/>
    <lineage>
        <taxon>Eukaryota</taxon>
        <taxon>Viridiplantae</taxon>
        <taxon>Streptophyta</taxon>
        <taxon>Embryophyta</taxon>
        <taxon>Tracheophyta</taxon>
        <taxon>Spermatophyta</taxon>
        <taxon>Magnoliopsida</taxon>
        <taxon>eudicotyledons</taxon>
        <taxon>Gunneridae</taxon>
        <taxon>Pentapetalae</taxon>
        <taxon>asterids</taxon>
        <taxon>Cornales</taxon>
        <taxon>Nyssaceae</taxon>
        <taxon>Nyssa</taxon>
    </lineage>
</organism>
<dbReference type="GO" id="GO:0009658">
    <property type="term" value="P:chloroplast organization"/>
    <property type="evidence" value="ECO:0007669"/>
    <property type="project" value="UniProtKB-ARBA"/>
</dbReference>
<feature type="region of interest" description="Disordered" evidence="4">
    <location>
        <begin position="70"/>
        <end position="102"/>
    </location>
</feature>
<feature type="repeat" description="PPR" evidence="3">
    <location>
        <begin position="397"/>
        <end position="431"/>
    </location>
</feature>
<feature type="domain" description="Smr" evidence="5">
    <location>
        <begin position="616"/>
        <end position="700"/>
    </location>
</feature>
<dbReference type="Pfam" id="PF12854">
    <property type="entry name" value="PPR_1"/>
    <property type="match status" value="1"/>
</dbReference>
<feature type="repeat" description="PPR" evidence="3">
    <location>
        <begin position="362"/>
        <end position="396"/>
    </location>
</feature>
<dbReference type="Pfam" id="PF13812">
    <property type="entry name" value="PPR_3"/>
    <property type="match status" value="1"/>
</dbReference>
<dbReference type="Proteomes" id="UP000325577">
    <property type="component" value="Linkage Group LG6"/>
</dbReference>
<dbReference type="SMART" id="SM00463">
    <property type="entry name" value="SMR"/>
    <property type="match status" value="1"/>
</dbReference>
<dbReference type="GO" id="GO:0042134">
    <property type="term" value="F:rRNA primary transcript binding"/>
    <property type="evidence" value="ECO:0007669"/>
    <property type="project" value="TreeGrafter"/>
</dbReference>
<reference evidence="6 7" key="1">
    <citation type="submission" date="2019-09" db="EMBL/GenBank/DDBJ databases">
        <title>A chromosome-level genome assembly of the Chinese tupelo Nyssa sinensis.</title>
        <authorList>
            <person name="Yang X."/>
            <person name="Kang M."/>
            <person name="Yang Y."/>
            <person name="Xiong H."/>
            <person name="Wang M."/>
            <person name="Zhang Z."/>
            <person name="Wang Z."/>
            <person name="Wu H."/>
            <person name="Ma T."/>
            <person name="Liu J."/>
            <person name="Xi Z."/>
        </authorList>
    </citation>
    <scope>NUCLEOTIDE SEQUENCE [LARGE SCALE GENOMIC DNA]</scope>
    <source>
        <strain evidence="6">J267</strain>
        <tissue evidence="6">Leaf</tissue>
    </source>
</reference>
<proteinExistence type="inferred from homology"/>
<evidence type="ECO:0000313" key="6">
    <source>
        <dbReference type="EMBL" id="KAA8519209.1"/>
    </source>
</evidence>
<keyword evidence="7" id="KW-1185">Reference proteome</keyword>
<name>A0A5J4ZMM5_9ASTE</name>
<dbReference type="InterPro" id="IPR002885">
    <property type="entry name" value="PPR_rpt"/>
</dbReference>
<dbReference type="GO" id="GO:0003729">
    <property type="term" value="F:mRNA binding"/>
    <property type="evidence" value="ECO:0007669"/>
    <property type="project" value="TreeGrafter"/>
</dbReference>
<dbReference type="FunFam" id="1.25.40.10:FF:000485">
    <property type="entry name" value="pentatricopeptide repeat-containing protein At4g16390, chloroplastic"/>
    <property type="match status" value="1"/>
</dbReference>
<dbReference type="PANTHER" id="PTHR47447:SF12">
    <property type="entry name" value="PENTATRICOPEPTIDE REPEAT-CONTAINING PROTEIN ATP4 HOMOLOG, CHLOROPLASTIC"/>
    <property type="match status" value="1"/>
</dbReference>
<dbReference type="Pfam" id="PF13041">
    <property type="entry name" value="PPR_2"/>
    <property type="match status" value="2"/>
</dbReference>
<dbReference type="AlphaFoldDB" id="A0A5J4ZMM5"/>
<feature type="repeat" description="PPR" evidence="3">
    <location>
        <begin position="327"/>
        <end position="361"/>
    </location>
</feature>
<feature type="repeat" description="PPR" evidence="3">
    <location>
        <begin position="187"/>
        <end position="221"/>
    </location>
</feature>
<feature type="repeat" description="PPR" evidence="3">
    <location>
        <begin position="257"/>
        <end position="291"/>
    </location>
</feature>
<dbReference type="GO" id="GO:0009570">
    <property type="term" value="C:chloroplast stroma"/>
    <property type="evidence" value="ECO:0007669"/>
    <property type="project" value="TreeGrafter"/>
</dbReference>
<dbReference type="PANTHER" id="PTHR47447">
    <property type="entry name" value="OS03G0856100 PROTEIN"/>
    <property type="match status" value="1"/>
</dbReference>
<feature type="compositionally biased region" description="Low complexity" evidence="4">
    <location>
        <begin position="77"/>
        <end position="86"/>
    </location>
</feature>
<accession>A0A5J4ZMM5</accession>
<evidence type="ECO:0000313" key="7">
    <source>
        <dbReference type="Proteomes" id="UP000325577"/>
    </source>
</evidence>
<gene>
    <name evidence="6" type="ORF">F0562_013465</name>
</gene>
<dbReference type="Gene3D" id="1.25.40.10">
    <property type="entry name" value="Tetratricopeptide repeat domain"/>
    <property type="match status" value="3"/>
</dbReference>
<feature type="repeat" description="PPR" evidence="3">
    <location>
        <begin position="433"/>
        <end position="467"/>
    </location>
</feature>
<dbReference type="FunFam" id="1.25.40.10:FF:000509">
    <property type="entry name" value="Pentatricopeptide repeat-containing protein At4g16390, chloroplastic"/>
    <property type="match status" value="1"/>
</dbReference>
<dbReference type="OrthoDB" id="185373at2759"/>
<evidence type="ECO:0000256" key="1">
    <source>
        <dbReference type="ARBA" id="ARBA00007626"/>
    </source>
</evidence>
<dbReference type="GO" id="GO:0045727">
    <property type="term" value="P:positive regulation of translation"/>
    <property type="evidence" value="ECO:0007669"/>
    <property type="project" value="TreeGrafter"/>
</dbReference>
<feature type="repeat" description="PPR" evidence="3">
    <location>
        <begin position="222"/>
        <end position="256"/>
    </location>
</feature>
<sequence>MAHHLCSSTSSVSLHDHHCFSNSLSPPRMLQLTPFQPMLKPRNFNYSVKLNSLSLSKPSLQVTKVSLQEPLSAETQNSNPSKSPNSQFPDKKSSSSSKSYIWVNPRSPRASQLRRQSYDSRYSSLVKIAESLDSCNPTVEDVSNVLVSLGDNIIEQDAVVVLNHMSNPETAPIVLKHFQQRLKLTKEVILYNVTLKVFRKCGDLERAEKMFDEMVERGVKPDNVTFSTIISCARLCSLPKRAVDWFEKMPEFGCEPDNVNYSVMIDAYGRAGNVDMALSLYDRARTEKWRIDALTFSTLIKIYGMSGNFDGCLNVYEEMKVLGVKPNLVIYNTLLDTMGRAKRPWQAKSIYKEMMNNGFLPNWGTYASLLRAYARARYGEDALNVYKEMKEKGLELNVILFNTILAMCADVGYTDEATEIFEDMKSTETCKPDSWTFSSLITIYSCSGKVSEAEATLNEMLEAGFEPNIFVLTSLIQCYGKANLTDDVVRTFNRLLELGITPDDRFCGCLLNVMTQTPKEELGKLTNCIEKANSKLGYVVKLLKEGENFEGGIFKREAAELFDSIGADVRKAYCNCLIDLCVNLNLLERACELLDLGLTLEIYTGIQSKTPTQWSLHVKSLSLGAALTALHVWMNDLSRALENGEEFPSLLGINTGHGKHKYSDKGLAGVFESHLKEINAPFHEAPEKVGWFLTTKVAAKSWLESRRSQELVVA</sequence>
<evidence type="ECO:0000259" key="5">
    <source>
        <dbReference type="PROSITE" id="PS50828"/>
    </source>
</evidence>
<feature type="repeat" description="PPR" evidence="3">
    <location>
        <begin position="468"/>
        <end position="502"/>
    </location>
</feature>
<dbReference type="InterPro" id="IPR011990">
    <property type="entry name" value="TPR-like_helical_dom_sf"/>
</dbReference>
<dbReference type="PROSITE" id="PS51375">
    <property type="entry name" value="PPR"/>
    <property type="match status" value="9"/>
</dbReference>